<evidence type="ECO:0000256" key="3">
    <source>
        <dbReference type="ARBA" id="ARBA00007316"/>
    </source>
</evidence>
<dbReference type="Pfam" id="PF02706">
    <property type="entry name" value="Wzz"/>
    <property type="match status" value="1"/>
</dbReference>
<keyword evidence="10" id="KW-0547">Nucleotide-binding</keyword>
<evidence type="ECO:0000259" key="21">
    <source>
        <dbReference type="Pfam" id="PF13807"/>
    </source>
</evidence>
<keyword evidence="12" id="KW-0067">ATP-binding</keyword>
<feature type="coiled-coil region" evidence="17">
    <location>
        <begin position="375"/>
        <end position="409"/>
    </location>
</feature>
<gene>
    <name evidence="22" type="ORF">NIES267_34530</name>
</gene>
<keyword evidence="9 18" id="KW-0812">Transmembrane</keyword>
<dbReference type="Gene3D" id="3.40.50.300">
    <property type="entry name" value="P-loop containing nucleotide triphosphate hydrolases"/>
    <property type="match status" value="1"/>
</dbReference>
<proteinExistence type="inferred from homology"/>
<name>A0A1Z4LRU5_9CYAN</name>
<evidence type="ECO:0000256" key="7">
    <source>
        <dbReference type="ARBA" id="ARBA00022519"/>
    </source>
</evidence>
<keyword evidence="11" id="KW-0418">Kinase</keyword>
<dbReference type="EC" id="2.7.10.2" evidence="5"/>
<feature type="coiled-coil region" evidence="17">
    <location>
        <begin position="179"/>
        <end position="250"/>
    </location>
</feature>
<accession>A0A1Z4LRU5</accession>
<comment type="similarity">
    <text evidence="3">Belongs to the CpsD/CapB family.</text>
</comment>
<evidence type="ECO:0000313" key="23">
    <source>
        <dbReference type="Proteomes" id="UP000218418"/>
    </source>
</evidence>
<evidence type="ECO:0000256" key="6">
    <source>
        <dbReference type="ARBA" id="ARBA00022475"/>
    </source>
</evidence>
<evidence type="ECO:0000256" key="8">
    <source>
        <dbReference type="ARBA" id="ARBA00022679"/>
    </source>
</evidence>
<dbReference type="Proteomes" id="UP000218418">
    <property type="component" value="Chromosome"/>
</dbReference>
<evidence type="ECO:0000259" key="20">
    <source>
        <dbReference type="Pfam" id="PF13614"/>
    </source>
</evidence>
<evidence type="ECO:0000256" key="14">
    <source>
        <dbReference type="ARBA" id="ARBA00023136"/>
    </source>
</evidence>
<evidence type="ECO:0000256" key="2">
    <source>
        <dbReference type="ARBA" id="ARBA00006683"/>
    </source>
</evidence>
<dbReference type="EMBL" id="AP018227">
    <property type="protein sequence ID" value="BAY83959.1"/>
    <property type="molecule type" value="Genomic_DNA"/>
</dbReference>
<protein>
    <recommendedName>
        <fullName evidence="5">non-specific protein-tyrosine kinase</fullName>
        <ecNumber evidence="5">2.7.10.2</ecNumber>
    </recommendedName>
</protein>
<evidence type="ECO:0000256" key="13">
    <source>
        <dbReference type="ARBA" id="ARBA00022989"/>
    </source>
</evidence>
<dbReference type="NCBIfam" id="TIGR01007">
    <property type="entry name" value="eps_fam"/>
    <property type="match status" value="1"/>
</dbReference>
<dbReference type="GO" id="GO:0042802">
    <property type="term" value="F:identical protein binding"/>
    <property type="evidence" value="ECO:0007669"/>
    <property type="project" value="UniProtKB-ARBA"/>
</dbReference>
<dbReference type="GO" id="GO:0005886">
    <property type="term" value="C:plasma membrane"/>
    <property type="evidence" value="ECO:0007669"/>
    <property type="project" value="UniProtKB-SubCell"/>
</dbReference>
<evidence type="ECO:0000256" key="1">
    <source>
        <dbReference type="ARBA" id="ARBA00004429"/>
    </source>
</evidence>
<sequence>MTNEMQVNQEEQDYIDLGQYWLILKRRWLPALLVTSSIFGLAAFVTFRQKPVYQAEGKLRFDKNNNVSSLSGLGGQIGELSGITNLSNPLDTEAEVIQSHPLIKETITKLNLINEEGETLSHEAFLKLLQVKSIRGTDVLQLSYKSTDPKEAANVVNSLMGDYMENNVETNTAEVRAAREFLQKELPQVEGRVVQAEAALRQFKEQNNVVALEEEAKFGVESLKDLSENITQSQANLVEAMTRSEALQNQLKLQPQQAVALSSLSQSPAVQQVLTEFQKTQKELAVARTKLTDQHPTVINLSKKLEALKNQLEGKVGQIVGNGVSVREPDLQIGELKQSLTAELIKSEVERLAATNRVGLLRKAFVSNQARLSVLPKLEQQQRQLQRKLQVAQSTYQQLLKQLQEVQVVEKQNVGNAKVIASALVPNKPISPKIALNLALGGFLGILLGVGTALILEAMDKSLKTLDEAKKLLGYPLLGTIPRVDEKDKDRQELPVLNNPYSPASTAFEILQTNLGFTMSDKALKVIVVSSSIPGEGKSFVSSNLAVAMAQLGRRVLLIDADMRRPTQQNIWDLPNMIGLSNVLVGQAALNGSTEEALVTLDVLTSGKIPPNPLALLESQSMANLVKDASQEYDLVIIDAPPLTVVADALNIGKLADGMLLVVRPGVANTGSVNAAKSLLEQSGHRVLGMVVNGVTADNSYGGYYSYKGYYGINPGEMNGKVDAEVTKVEIG</sequence>
<dbReference type="SUPFAM" id="SSF52540">
    <property type="entry name" value="P-loop containing nucleoside triphosphate hydrolases"/>
    <property type="match status" value="1"/>
</dbReference>
<feature type="domain" description="Polysaccharide chain length determinant N-terminal" evidence="19">
    <location>
        <begin position="14"/>
        <end position="110"/>
    </location>
</feature>
<keyword evidence="7" id="KW-0997">Cell inner membrane</keyword>
<keyword evidence="23" id="KW-1185">Reference proteome</keyword>
<evidence type="ECO:0000256" key="11">
    <source>
        <dbReference type="ARBA" id="ARBA00022777"/>
    </source>
</evidence>
<evidence type="ECO:0000256" key="15">
    <source>
        <dbReference type="ARBA" id="ARBA00023137"/>
    </source>
</evidence>
<dbReference type="GO" id="GO:0004715">
    <property type="term" value="F:non-membrane spanning protein tyrosine kinase activity"/>
    <property type="evidence" value="ECO:0007669"/>
    <property type="project" value="UniProtKB-EC"/>
</dbReference>
<keyword evidence="14 18" id="KW-0472">Membrane</keyword>
<dbReference type="InterPro" id="IPR050445">
    <property type="entry name" value="Bact_polysacc_biosynth/exp"/>
</dbReference>
<dbReference type="InterPro" id="IPR005702">
    <property type="entry name" value="Wzc-like_C"/>
</dbReference>
<dbReference type="InterPro" id="IPR025669">
    <property type="entry name" value="AAA_dom"/>
</dbReference>
<comment type="catalytic activity">
    <reaction evidence="16">
        <text>L-tyrosyl-[protein] + ATP = O-phospho-L-tyrosyl-[protein] + ADP + H(+)</text>
        <dbReference type="Rhea" id="RHEA:10596"/>
        <dbReference type="Rhea" id="RHEA-COMP:10136"/>
        <dbReference type="Rhea" id="RHEA-COMP:20101"/>
        <dbReference type="ChEBI" id="CHEBI:15378"/>
        <dbReference type="ChEBI" id="CHEBI:30616"/>
        <dbReference type="ChEBI" id="CHEBI:46858"/>
        <dbReference type="ChEBI" id="CHEBI:61978"/>
        <dbReference type="ChEBI" id="CHEBI:456216"/>
        <dbReference type="EC" id="2.7.10.2"/>
    </reaction>
</comment>
<dbReference type="Pfam" id="PF13807">
    <property type="entry name" value="GNVR"/>
    <property type="match status" value="1"/>
</dbReference>
<dbReference type="Pfam" id="PF13614">
    <property type="entry name" value="AAA_31"/>
    <property type="match status" value="1"/>
</dbReference>
<dbReference type="InterPro" id="IPR027417">
    <property type="entry name" value="P-loop_NTPase"/>
</dbReference>
<keyword evidence="17" id="KW-0175">Coiled coil</keyword>
<evidence type="ECO:0000256" key="18">
    <source>
        <dbReference type="SAM" id="Phobius"/>
    </source>
</evidence>
<evidence type="ECO:0000259" key="19">
    <source>
        <dbReference type="Pfam" id="PF02706"/>
    </source>
</evidence>
<keyword evidence="6" id="KW-1003">Cell membrane</keyword>
<organism evidence="22 23">
    <name type="scientific">Calothrix parasitica NIES-267</name>
    <dbReference type="NCBI Taxonomy" id="1973488"/>
    <lineage>
        <taxon>Bacteria</taxon>
        <taxon>Bacillati</taxon>
        <taxon>Cyanobacteriota</taxon>
        <taxon>Cyanophyceae</taxon>
        <taxon>Nostocales</taxon>
        <taxon>Calotrichaceae</taxon>
        <taxon>Calothrix</taxon>
    </lineage>
</organism>
<dbReference type="InterPro" id="IPR003856">
    <property type="entry name" value="LPS_length_determ_N"/>
</dbReference>
<keyword evidence="15" id="KW-0829">Tyrosine-protein kinase</keyword>
<comment type="similarity">
    <text evidence="2">Belongs to the CpsC/CapA family.</text>
</comment>
<evidence type="ECO:0000256" key="16">
    <source>
        <dbReference type="ARBA" id="ARBA00051245"/>
    </source>
</evidence>
<dbReference type="AlphaFoldDB" id="A0A1Z4LRU5"/>
<keyword evidence="13 18" id="KW-1133">Transmembrane helix</keyword>
<evidence type="ECO:0000256" key="12">
    <source>
        <dbReference type="ARBA" id="ARBA00022840"/>
    </source>
</evidence>
<dbReference type="CDD" id="cd05387">
    <property type="entry name" value="BY-kinase"/>
    <property type="match status" value="1"/>
</dbReference>
<evidence type="ECO:0000313" key="22">
    <source>
        <dbReference type="EMBL" id="BAY83959.1"/>
    </source>
</evidence>
<evidence type="ECO:0000256" key="5">
    <source>
        <dbReference type="ARBA" id="ARBA00011903"/>
    </source>
</evidence>
<comment type="similarity">
    <text evidence="4">Belongs to the etk/wzc family.</text>
</comment>
<keyword evidence="8" id="KW-0808">Transferase</keyword>
<evidence type="ECO:0000256" key="9">
    <source>
        <dbReference type="ARBA" id="ARBA00022692"/>
    </source>
</evidence>
<dbReference type="PANTHER" id="PTHR32309:SF13">
    <property type="entry name" value="FERRIC ENTEROBACTIN TRANSPORT PROTEIN FEPE"/>
    <property type="match status" value="1"/>
</dbReference>
<feature type="domain" description="AAA" evidence="20">
    <location>
        <begin position="525"/>
        <end position="662"/>
    </location>
</feature>
<dbReference type="PANTHER" id="PTHR32309">
    <property type="entry name" value="TYROSINE-PROTEIN KINASE"/>
    <property type="match status" value="1"/>
</dbReference>
<feature type="transmembrane region" description="Helical" evidence="18">
    <location>
        <begin position="28"/>
        <end position="47"/>
    </location>
</feature>
<evidence type="ECO:0000256" key="17">
    <source>
        <dbReference type="SAM" id="Coils"/>
    </source>
</evidence>
<comment type="subcellular location">
    <subcellularLocation>
        <location evidence="1">Cell inner membrane</location>
        <topology evidence="1">Multi-pass membrane protein</topology>
    </subcellularLocation>
</comment>
<dbReference type="InterPro" id="IPR032807">
    <property type="entry name" value="GNVR"/>
</dbReference>
<evidence type="ECO:0000256" key="10">
    <source>
        <dbReference type="ARBA" id="ARBA00022741"/>
    </source>
</evidence>
<reference evidence="22 23" key="1">
    <citation type="submission" date="2017-06" db="EMBL/GenBank/DDBJ databases">
        <title>Genome sequencing of cyanobaciteial culture collection at National Institute for Environmental Studies (NIES).</title>
        <authorList>
            <person name="Hirose Y."/>
            <person name="Shimura Y."/>
            <person name="Fujisawa T."/>
            <person name="Nakamura Y."/>
            <person name="Kawachi M."/>
        </authorList>
    </citation>
    <scope>NUCLEOTIDE SEQUENCE [LARGE SCALE GENOMIC DNA]</scope>
    <source>
        <strain evidence="22 23">NIES-267</strain>
    </source>
</reference>
<evidence type="ECO:0000256" key="4">
    <source>
        <dbReference type="ARBA" id="ARBA00008883"/>
    </source>
</evidence>
<dbReference type="FunFam" id="3.40.50.300:FF:000527">
    <property type="entry name" value="Tyrosine-protein kinase etk"/>
    <property type="match status" value="1"/>
</dbReference>
<feature type="transmembrane region" description="Helical" evidence="18">
    <location>
        <begin position="434"/>
        <end position="456"/>
    </location>
</feature>
<feature type="domain" description="Tyrosine-protein kinase G-rich" evidence="21">
    <location>
        <begin position="378"/>
        <end position="456"/>
    </location>
</feature>
<dbReference type="GO" id="GO:0005524">
    <property type="term" value="F:ATP binding"/>
    <property type="evidence" value="ECO:0007669"/>
    <property type="project" value="UniProtKB-KW"/>
</dbReference>